<dbReference type="GO" id="GO:0097730">
    <property type="term" value="C:non-motile cilium"/>
    <property type="evidence" value="ECO:0007669"/>
    <property type="project" value="TreeGrafter"/>
</dbReference>
<dbReference type="GO" id="GO:0036064">
    <property type="term" value="C:ciliary basal body"/>
    <property type="evidence" value="ECO:0007669"/>
    <property type="project" value="TreeGrafter"/>
</dbReference>
<dbReference type="AlphaFoldDB" id="A0A485KY66"/>
<dbReference type="GO" id="GO:0097546">
    <property type="term" value="C:ciliary base"/>
    <property type="evidence" value="ECO:0007669"/>
    <property type="project" value="TreeGrafter"/>
</dbReference>
<dbReference type="GO" id="GO:0019894">
    <property type="term" value="F:kinesin binding"/>
    <property type="evidence" value="ECO:0007669"/>
    <property type="project" value="TreeGrafter"/>
</dbReference>
<dbReference type="PROSITE" id="PS50005">
    <property type="entry name" value="TPR"/>
    <property type="match status" value="4"/>
</dbReference>
<dbReference type="InterPro" id="IPR019734">
    <property type="entry name" value="TPR_rpt"/>
</dbReference>
<organism evidence="5 6">
    <name type="scientific">Aphanomyces stellatus</name>
    <dbReference type="NCBI Taxonomy" id="120398"/>
    <lineage>
        <taxon>Eukaryota</taxon>
        <taxon>Sar</taxon>
        <taxon>Stramenopiles</taxon>
        <taxon>Oomycota</taxon>
        <taxon>Saprolegniomycetes</taxon>
        <taxon>Saprolegniales</taxon>
        <taxon>Verrucalvaceae</taxon>
        <taxon>Aphanomyces</taxon>
    </lineage>
</organism>
<dbReference type="Gene3D" id="1.25.40.10">
    <property type="entry name" value="Tetratricopeptide repeat domain"/>
    <property type="match status" value="3"/>
</dbReference>
<feature type="compositionally biased region" description="Polar residues" evidence="3">
    <location>
        <begin position="815"/>
        <end position="824"/>
    </location>
</feature>
<proteinExistence type="predicted"/>
<evidence type="ECO:0000313" key="6">
    <source>
        <dbReference type="Proteomes" id="UP000332933"/>
    </source>
</evidence>
<dbReference type="Pfam" id="PF13181">
    <property type="entry name" value="TPR_8"/>
    <property type="match status" value="1"/>
</dbReference>
<evidence type="ECO:0000256" key="2">
    <source>
        <dbReference type="SAM" id="Coils"/>
    </source>
</evidence>
<evidence type="ECO:0000313" key="4">
    <source>
        <dbReference type="EMBL" id="KAF0695741.1"/>
    </source>
</evidence>
<keyword evidence="1" id="KW-0802">TPR repeat</keyword>
<feature type="region of interest" description="Disordered" evidence="3">
    <location>
        <begin position="80"/>
        <end position="128"/>
    </location>
</feature>
<evidence type="ECO:0000256" key="1">
    <source>
        <dbReference type="PROSITE-ProRule" id="PRU00339"/>
    </source>
</evidence>
<gene>
    <name evidence="5" type="primary">Aste57867_13477</name>
    <name evidence="4" type="ORF">As57867_013427</name>
    <name evidence="5" type="ORF">ASTE57867_13477</name>
</gene>
<keyword evidence="6" id="KW-1185">Reference proteome</keyword>
<name>A0A485KY66_9STRA</name>
<feature type="repeat" description="TPR" evidence="1">
    <location>
        <begin position="669"/>
        <end position="702"/>
    </location>
</feature>
<dbReference type="PANTHER" id="PTHR44117">
    <property type="entry name" value="INTRAFLAGELLAR TRANSPORT PROTEIN 88 HOMOLOG"/>
    <property type="match status" value="1"/>
</dbReference>
<protein>
    <submittedName>
        <fullName evidence="5">Aste57867_13477 protein</fullName>
    </submittedName>
</protein>
<feature type="region of interest" description="Disordered" evidence="3">
    <location>
        <begin position="157"/>
        <end position="179"/>
    </location>
</feature>
<dbReference type="GO" id="GO:0005814">
    <property type="term" value="C:centriole"/>
    <property type="evidence" value="ECO:0007669"/>
    <property type="project" value="TreeGrafter"/>
</dbReference>
<dbReference type="GO" id="GO:0042073">
    <property type="term" value="P:intraciliary transport"/>
    <property type="evidence" value="ECO:0007669"/>
    <property type="project" value="TreeGrafter"/>
</dbReference>
<reference evidence="5 6" key="1">
    <citation type="submission" date="2019-03" db="EMBL/GenBank/DDBJ databases">
        <authorList>
            <person name="Gaulin E."/>
            <person name="Dumas B."/>
        </authorList>
    </citation>
    <scope>NUCLEOTIDE SEQUENCE [LARGE SCALE GENOMIC DNA]</scope>
    <source>
        <strain evidence="5">CBS 568.67</strain>
    </source>
</reference>
<evidence type="ECO:0000256" key="3">
    <source>
        <dbReference type="SAM" id="MobiDB-lite"/>
    </source>
</evidence>
<dbReference type="SUPFAM" id="SSF48452">
    <property type="entry name" value="TPR-like"/>
    <property type="match status" value="3"/>
</dbReference>
<feature type="compositionally biased region" description="Polar residues" evidence="3">
    <location>
        <begin position="88"/>
        <end position="98"/>
    </location>
</feature>
<feature type="compositionally biased region" description="Basic and acidic residues" evidence="3">
    <location>
        <begin position="169"/>
        <end position="179"/>
    </location>
</feature>
<dbReference type="EMBL" id="CAADRA010005475">
    <property type="protein sequence ID" value="VFT90315.1"/>
    <property type="molecule type" value="Genomic_DNA"/>
</dbReference>
<reference evidence="4" key="2">
    <citation type="submission" date="2019-06" db="EMBL/GenBank/DDBJ databases">
        <title>Genomics analysis of Aphanomyces spp. identifies a new class of oomycete effector associated with host adaptation.</title>
        <authorList>
            <person name="Gaulin E."/>
        </authorList>
    </citation>
    <scope>NUCLEOTIDE SEQUENCE</scope>
    <source>
        <strain evidence="4">CBS 578.67</strain>
    </source>
</reference>
<feature type="repeat" description="TPR" evidence="1">
    <location>
        <begin position="313"/>
        <end position="346"/>
    </location>
</feature>
<evidence type="ECO:0000313" key="5">
    <source>
        <dbReference type="EMBL" id="VFT90315.1"/>
    </source>
</evidence>
<feature type="repeat" description="TPR" evidence="1">
    <location>
        <begin position="562"/>
        <end position="595"/>
    </location>
</feature>
<dbReference type="GO" id="GO:1905515">
    <property type="term" value="P:non-motile cilium assembly"/>
    <property type="evidence" value="ECO:0007669"/>
    <property type="project" value="TreeGrafter"/>
</dbReference>
<feature type="coiled-coil region" evidence="2">
    <location>
        <begin position="747"/>
        <end position="774"/>
    </location>
</feature>
<feature type="repeat" description="TPR" evidence="1">
    <location>
        <begin position="274"/>
        <end position="307"/>
    </location>
</feature>
<dbReference type="InterPro" id="IPR011990">
    <property type="entry name" value="TPR-like_helical_dom_sf"/>
</dbReference>
<dbReference type="SMART" id="SM00028">
    <property type="entry name" value="TPR"/>
    <property type="match status" value="10"/>
</dbReference>
<dbReference type="OrthoDB" id="1926212at2759"/>
<dbReference type="PANTHER" id="PTHR44117:SF1">
    <property type="entry name" value="INTRAFLAGELLAR TRANSPORT PROTEIN 88 HOMOLOG"/>
    <property type="match status" value="1"/>
</dbReference>
<dbReference type="EMBL" id="VJMH01005454">
    <property type="protein sequence ID" value="KAF0695741.1"/>
    <property type="molecule type" value="Genomic_DNA"/>
</dbReference>
<feature type="region of interest" description="Disordered" evidence="3">
    <location>
        <begin position="776"/>
        <end position="899"/>
    </location>
</feature>
<dbReference type="Proteomes" id="UP000332933">
    <property type="component" value="Unassembled WGS sequence"/>
</dbReference>
<keyword evidence="2" id="KW-0175">Coiled coil</keyword>
<sequence>MMCRWASSSSTVLFCEPTHSKRRLHSAISHSVGGHTMSYGYNRKQVMMEDDDEDLYEGFNYQIDLAPPQTASMNMQQGGGGIGGGFFNKSQGQGQNPPGTAFRAPPSQMGRQVPTGRLQTGQQGAGDVARPMTSVTGAGFSSNPKTAAGQRVFDPLGEARKTPAPPLAEKAENSPKETAKELEKVVNTLIEQSSDASAKHEYEEALRLAKEAGKKERLFTKHCETHGLTDMTNIDLTYAVFFNLANAYHLNGLWKEAIQSYTPIVKNKQYPQGGRLRVNMGNIYYEQQQYPTAIRMYRMALDQIPNTSKEIRYNIKKNIGSAQIKLGHYQDAATTFEDIMEGNPEFQSGFNLIICYYAIGEHEKMRRGFTNLIGIPMEGVGDEEVEEEEGKESDLAVGSVVHLKKDGLKAEIRARQKKATDFILTAAKLCAPALDKKDWLAGYNWVIDAMKQDHEPIASEMEICKALHFLRNKDFEKAIEVLKAFEKKDPALKAMAATNLSFLYFVEGDYAQADKFASLAVRHQRYNARALVNKGNCLFVKNECERAKELYLEAIGVEADCIEAIFNLGLVNIKIGVLNEALQAFEKLHSIVPTNTEVLYQIANLHDMMGNYRQAAKWFNILLSCFGSAKNVADPGVLARMGQIFNKDDDETQAFHYHLESYRHFPVNLDVISWLGVWYVKSELYEKAIQFFERASQIQPNEVKWRLMVTSCHRRMGAYQKALILYEQIHHDYPDNLECLRYLVAICKDLGQKYEHHQQALAKLERENAAKINAQTNASMPTQSNPPPQQQMSRSGSDHDDQRDNSANGRRAINEANNQQTDNSGMYEPARESLGFSAPSREENNKTFAVEADTESDYAVPKPMSTAARTNTSPKATRKEKGEEADDWGDADVGNLLGD</sequence>
<accession>A0A485KY66</accession>